<dbReference type="PANTHER" id="PTHR15704">
    <property type="entry name" value="SUPERKILLER 3 PROTEIN-RELATED"/>
    <property type="match status" value="1"/>
</dbReference>
<keyword evidence="1" id="KW-0677">Repeat</keyword>
<evidence type="ECO:0000256" key="2">
    <source>
        <dbReference type="ARBA" id="ARBA00022803"/>
    </source>
</evidence>
<keyword evidence="2 3" id="KW-0802">TPR repeat</keyword>
<dbReference type="Pfam" id="PF13181">
    <property type="entry name" value="TPR_8"/>
    <property type="match status" value="1"/>
</dbReference>
<reference evidence="4 5" key="1">
    <citation type="journal article" date="2004" name="Nature">
        <title>Genome evolution in yeasts.</title>
        <authorList>
            <consortium name="Genolevures"/>
            <person name="Dujon B."/>
            <person name="Sherman D."/>
            <person name="Fischer G."/>
            <person name="Durrens P."/>
            <person name="Casaregola S."/>
            <person name="Lafontaine I."/>
            <person name="de Montigny J."/>
            <person name="Marck C."/>
            <person name="Neuveglise C."/>
            <person name="Talla E."/>
            <person name="Goffard N."/>
            <person name="Frangeul L."/>
            <person name="Aigle M."/>
            <person name="Anthouard V."/>
            <person name="Babour A."/>
            <person name="Barbe V."/>
            <person name="Barnay S."/>
            <person name="Blanchin S."/>
            <person name="Beckerich J.M."/>
            <person name="Beyne E."/>
            <person name="Bleykasten C."/>
            <person name="Boisrame A."/>
            <person name="Boyer J."/>
            <person name="Cattolico L."/>
            <person name="Confanioleri F."/>
            <person name="de Daruvar A."/>
            <person name="Despons L."/>
            <person name="Fabre E."/>
            <person name="Fairhead C."/>
            <person name="Ferry-Dumazet H."/>
            <person name="Groppi A."/>
            <person name="Hantraye F."/>
            <person name="Hennequin C."/>
            <person name="Jauniaux N."/>
            <person name="Joyet P."/>
            <person name="Kachouri R."/>
            <person name="Kerrest A."/>
            <person name="Koszul R."/>
            <person name="Lemaire M."/>
            <person name="Lesur I."/>
            <person name="Ma L."/>
            <person name="Muller H."/>
            <person name="Nicaud J.M."/>
            <person name="Nikolski M."/>
            <person name="Oztas S."/>
            <person name="Ozier-Kalogeropoulos O."/>
            <person name="Pellenz S."/>
            <person name="Potier S."/>
            <person name="Richard G.F."/>
            <person name="Straub M.L."/>
            <person name="Suleau A."/>
            <person name="Swennene D."/>
            <person name="Tekaia F."/>
            <person name="Wesolowski-Louvel M."/>
            <person name="Westhof E."/>
            <person name="Wirth B."/>
            <person name="Zeniou-Meyer M."/>
            <person name="Zivanovic I."/>
            <person name="Bolotin-Fukuhara M."/>
            <person name="Thierry A."/>
            <person name="Bouchier C."/>
            <person name="Caudron B."/>
            <person name="Scarpelli C."/>
            <person name="Gaillardin C."/>
            <person name="Weissenbach J."/>
            <person name="Wincker P."/>
            <person name="Souciet J.L."/>
        </authorList>
    </citation>
    <scope>NUCLEOTIDE SEQUENCE [LARGE SCALE GENOMIC DNA]</scope>
    <source>
        <strain evidence="5">ATCC 8585 / CBS 2359 / DSM 70799 / NBRC 1267 / NRRL Y-1140 / WM37</strain>
    </source>
</reference>
<dbReference type="HOGENOM" id="CLU_001688_0_0_1"/>
<dbReference type="Pfam" id="PF13432">
    <property type="entry name" value="TPR_16"/>
    <property type="match status" value="1"/>
</dbReference>
<proteinExistence type="predicted"/>
<dbReference type="InterPro" id="IPR040962">
    <property type="entry name" value="TPR_22"/>
</dbReference>
<evidence type="ECO:0000256" key="1">
    <source>
        <dbReference type="ARBA" id="ARBA00022737"/>
    </source>
</evidence>
<gene>
    <name evidence="4" type="ORF">KLLA0_B03520g</name>
</gene>
<accession>Q6CWJ8</accession>
<dbReference type="OMA" id="CQWELDP"/>
<name>Q6CWJ8_KLULA</name>
<keyword evidence="5" id="KW-1185">Reference proteome</keyword>
<dbReference type="SUPFAM" id="SSF48452">
    <property type="entry name" value="TPR-like"/>
    <property type="match status" value="3"/>
</dbReference>
<dbReference type="InterPro" id="IPR019734">
    <property type="entry name" value="TPR_rpt"/>
</dbReference>
<organism evidence="4 5">
    <name type="scientific">Kluyveromyces lactis (strain ATCC 8585 / CBS 2359 / DSM 70799 / NBRC 1267 / NRRL Y-1140 / WM37)</name>
    <name type="common">Yeast</name>
    <name type="synonym">Candida sphaerica</name>
    <dbReference type="NCBI Taxonomy" id="284590"/>
    <lineage>
        <taxon>Eukaryota</taxon>
        <taxon>Fungi</taxon>
        <taxon>Dikarya</taxon>
        <taxon>Ascomycota</taxon>
        <taxon>Saccharomycotina</taxon>
        <taxon>Saccharomycetes</taxon>
        <taxon>Saccharomycetales</taxon>
        <taxon>Saccharomycetaceae</taxon>
        <taxon>Kluyveromyces</taxon>
    </lineage>
</organism>
<dbReference type="EMBL" id="CR382122">
    <property type="protein sequence ID" value="CAH02084.1"/>
    <property type="molecule type" value="Genomic_DNA"/>
</dbReference>
<dbReference type="GO" id="GO:0055087">
    <property type="term" value="C:Ski complex"/>
    <property type="evidence" value="ECO:0007669"/>
    <property type="project" value="InterPro"/>
</dbReference>
<dbReference type="GO" id="GO:0006401">
    <property type="term" value="P:RNA catabolic process"/>
    <property type="evidence" value="ECO:0007669"/>
    <property type="project" value="InterPro"/>
</dbReference>
<dbReference type="Proteomes" id="UP000000598">
    <property type="component" value="Chromosome B"/>
</dbReference>
<evidence type="ECO:0000313" key="4">
    <source>
        <dbReference type="EMBL" id="CAH02084.1"/>
    </source>
</evidence>
<dbReference type="STRING" id="284590.Q6CWJ8"/>
<dbReference type="PROSITE" id="PS50005">
    <property type="entry name" value="TPR"/>
    <property type="match status" value="2"/>
</dbReference>
<feature type="repeat" description="TPR" evidence="3">
    <location>
        <begin position="703"/>
        <end position="736"/>
    </location>
</feature>
<dbReference type="Pfam" id="PF18833">
    <property type="entry name" value="TPR_22"/>
    <property type="match status" value="1"/>
</dbReference>
<feature type="repeat" description="TPR" evidence="3">
    <location>
        <begin position="737"/>
        <end position="770"/>
    </location>
</feature>
<evidence type="ECO:0000313" key="5">
    <source>
        <dbReference type="Proteomes" id="UP000000598"/>
    </source>
</evidence>
<dbReference type="KEGG" id="kla:KLLA0_B03520g"/>
<dbReference type="SMART" id="SM00028">
    <property type="entry name" value="TPR"/>
    <property type="match status" value="11"/>
</dbReference>
<sequence>MSAVKKLLKNAKTALADSDWEYAIELSEEVLEEDNENYFAYVFLGKANESIGQNVKAKDNYLKAIALDDTNVIAWKGLFVLFKNAQNLREVVEFPKYFKLCEDYAEVLLQKQLSLIDLINDIRVIRRKYPESEEIFLESIKPGTKFGELIGGEIMTPREILRKLLTLKQNSEQQKASKLISATRMKISVNDPDYHFKVNSSAWEVYKDSEVDQLFEQLINITDDDKKRRDLEISWLEYRIKLLKTMPKEMKPSFFPVVKEMVDNMVIVKHDSLLAWTLYFDWKDYSNVNTMEMDVCLSFIQKFPTEPLAMVIYAWICSSISSYDSERLSVDILKFSANEVQLESADENERDDDESETENISNIIEVEDEGTNCMTEANVLEVLQENILKCKQSILANRIISHYYVSHNEFQLAIPYIRSGTSAVAYATRDLGAWLKNSKFDFTLLYATTYTYFEAPKNHNIALSLFDKVLLEDPKNAQAKMGKGLIFIEMKNWQEACKFLKDAVVEFPDNWEIVSAYGWSLLHTGNTQQAINKFRLVLEKAPSNDLKSIEFRALNCWRIAKCLLHDVHDASDIELINEAYQTLIRALKISDSYAPAYSLLGYIYNTYYSDESRAFKCFFKALSIDSSDIEAAFYIAEKYCAKGNWEAASAVCERLVKVEYIKNALQSISWPYRVLGMSCLERQLYAESIEWFQSSIRVSSSDVESWVGLGQAYLNCGRVEASIKVFKKVLELDENHHFAWYFLAIALSALGEFDRSIEIFERLVNTDDSEECFMVSEISTLIDYATELYSRGYLLKAIDVSSKAISKIEHVICLISANLQNVWISLSKALRIFVIIESQLDNLPIDSLVKIFSTVPMSTEVTELTLDGISLDTILADESSDNMTIALKFVVLSAKYPLLMDNFNSMSKTVHAGLWYNLGCAELLGLLTVSEDSFRDAAIHAFKSSIRCQSNNTESWIGLGIATMNVSYQVSQHCFIKAIALNSRETGSWYCMAMLALSNNDTDLARDILMKAQSIAPEDSQSWLGLALIYEKEGLATDSARMFAHAYILANSKSKVAQLLYAKNVLGRSIGNGDNERDIIAQQELSSVVFGLSQYLKKSQNDVFATQLSILALERLHDFTTATSLAQHLSTLVEERFEKTQDESELLNFALLKTQLARLYLGYADYENAIQAATFALGIIEYDVTATDITKAAIISNHVVIGLASFFSSDVDAALDHCNILLTLSHEVSNVAVLIFKILHSMQSEEASNIGLQELLDYVDTHGNDYTITLTLAAFFILENRPEELAELAKQLKTFSPSVLIKDTHKDISFLLQEIDKRLEKKKDITFLWQKSSFLFPNSPNVWDRLSSEIACRVSSSGQNRITPLHLSQKLVVCDSLTKVQKAIFLCPWNADAINALKGCF</sequence>
<dbReference type="PANTHER" id="PTHR15704:SF7">
    <property type="entry name" value="SUPERKILLER COMPLEX PROTEIN 3"/>
    <property type="match status" value="1"/>
</dbReference>
<dbReference type="InParanoid" id="Q6CWJ8"/>
<dbReference type="Gene3D" id="1.25.40.10">
    <property type="entry name" value="Tetratricopeptide repeat domain"/>
    <property type="match status" value="4"/>
</dbReference>
<dbReference type="InterPro" id="IPR011990">
    <property type="entry name" value="TPR-like_helical_dom_sf"/>
</dbReference>
<dbReference type="Pfam" id="PF13176">
    <property type="entry name" value="TPR_7"/>
    <property type="match status" value="1"/>
</dbReference>
<dbReference type="PaxDb" id="284590-Q6CWJ8"/>
<dbReference type="InterPro" id="IPR039226">
    <property type="entry name" value="Ski3/TTC37"/>
</dbReference>
<dbReference type="eggNOG" id="KOG1127">
    <property type="taxonomic scope" value="Eukaryota"/>
</dbReference>
<evidence type="ECO:0000256" key="3">
    <source>
        <dbReference type="PROSITE-ProRule" id="PRU00339"/>
    </source>
</evidence>
<protein>
    <submittedName>
        <fullName evidence="4">KLLA0B03520p</fullName>
    </submittedName>
</protein>
<dbReference type="FunCoup" id="Q6CWJ8">
    <property type="interactions" value="562"/>
</dbReference>